<dbReference type="OrthoDB" id="411211at2759"/>
<feature type="binding site" evidence="6">
    <location>
        <position position="86"/>
    </location>
    <ligand>
        <name>Fe cation</name>
        <dbReference type="ChEBI" id="CHEBI:24875"/>
        <label>1</label>
    </ligand>
</feature>
<evidence type="ECO:0000256" key="5">
    <source>
        <dbReference type="PIRNR" id="PIRNR000898"/>
    </source>
</evidence>
<comment type="caution">
    <text evidence="9">The sequence shown here is derived from an EMBL/GenBank/DDBJ whole genome shotgun (WGS) entry which is preliminary data.</text>
</comment>
<evidence type="ECO:0000256" key="6">
    <source>
        <dbReference type="PIRSR" id="PIRSR000898-1"/>
    </source>
</evidence>
<evidence type="ECO:0000256" key="1">
    <source>
        <dbReference type="ARBA" id="ARBA00000032"/>
    </source>
</evidence>
<evidence type="ECO:0000313" key="9">
    <source>
        <dbReference type="EMBL" id="RLN39111.1"/>
    </source>
</evidence>
<dbReference type="InterPro" id="IPR051558">
    <property type="entry name" value="Metallophosphoesterase_PAP"/>
</dbReference>
<feature type="signal peptide" evidence="7">
    <location>
        <begin position="1"/>
        <end position="27"/>
    </location>
</feature>
<evidence type="ECO:0000256" key="2">
    <source>
        <dbReference type="ARBA" id="ARBA00008723"/>
    </source>
</evidence>
<dbReference type="InterPro" id="IPR024927">
    <property type="entry name" value="Acid_PPase"/>
</dbReference>
<feature type="binding site" evidence="6">
    <location>
        <position position="214"/>
    </location>
    <ligand>
        <name>Fe cation</name>
        <dbReference type="ChEBI" id="CHEBI:24875"/>
        <label>2</label>
    </ligand>
</feature>
<dbReference type="STRING" id="4540.A0A3L6TI87"/>
<dbReference type="Proteomes" id="UP000275267">
    <property type="component" value="Unassembled WGS sequence"/>
</dbReference>
<dbReference type="SUPFAM" id="SSF56300">
    <property type="entry name" value="Metallo-dependent phosphatases"/>
    <property type="match status" value="1"/>
</dbReference>
<proteinExistence type="inferred from homology"/>
<keyword evidence="6" id="KW-0479">Metal-binding</keyword>
<feature type="chain" id="PRO_5018219591" description="Purple acid phosphatase" evidence="7">
    <location>
        <begin position="28"/>
        <end position="303"/>
    </location>
</feature>
<gene>
    <name evidence="9" type="ORF">C2845_PM01G08700</name>
</gene>
<dbReference type="EC" id="3.1.3.2" evidence="5"/>
<keyword evidence="10" id="KW-1185">Reference proteome</keyword>
<feature type="domain" description="Calcineurin-like phosphoesterase" evidence="8">
    <location>
        <begin position="92"/>
        <end position="217"/>
    </location>
</feature>
<comment type="cofactor">
    <cofactor evidence="6">
        <name>Fe cation</name>
        <dbReference type="ChEBI" id="CHEBI:24875"/>
    </cofactor>
    <text evidence="6">Binds 2 iron ions per subunit.</text>
</comment>
<reference evidence="10" key="1">
    <citation type="journal article" date="2019" name="Nat. Commun.">
        <title>The genome of broomcorn millet.</title>
        <authorList>
            <person name="Zou C."/>
            <person name="Miki D."/>
            <person name="Li D."/>
            <person name="Tang Q."/>
            <person name="Xiao L."/>
            <person name="Rajput S."/>
            <person name="Deng P."/>
            <person name="Jia W."/>
            <person name="Huang R."/>
            <person name="Zhang M."/>
            <person name="Sun Y."/>
            <person name="Hu J."/>
            <person name="Fu X."/>
            <person name="Schnable P.S."/>
            <person name="Li F."/>
            <person name="Zhang H."/>
            <person name="Feng B."/>
            <person name="Zhu X."/>
            <person name="Liu R."/>
            <person name="Schnable J.C."/>
            <person name="Zhu J.-K."/>
            <person name="Zhang H."/>
        </authorList>
    </citation>
    <scope>NUCLEOTIDE SEQUENCE [LARGE SCALE GENOMIC DNA]</scope>
</reference>
<keyword evidence="3 7" id="KW-0732">Signal</keyword>
<dbReference type="InterPro" id="IPR029052">
    <property type="entry name" value="Metallo-depent_PP-like"/>
</dbReference>
<dbReference type="GO" id="GO:0046872">
    <property type="term" value="F:metal ion binding"/>
    <property type="evidence" value="ECO:0007669"/>
    <property type="project" value="UniProtKB-KW"/>
</dbReference>
<dbReference type="GO" id="GO:0003993">
    <property type="term" value="F:acid phosphatase activity"/>
    <property type="evidence" value="ECO:0007669"/>
    <property type="project" value="UniProtKB-UniRule"/>
</dbReference>
<feature type="binding site" evidence="6">
    <location>
        <position position="83"/>
    </location>
    <ligand>
        <name>Fe cation</name>
        <dbReference type="ChEBI" id="CHEBI:24875"/>
        <label>1</label>
    </ligand>
</feature>
<dbReference type="PANTHER" id="PTHR10161:SF58">
    <property type="entry name" value="PURPLE ACID PHOSPHATASE"/>
    <property type="match status" value="1"/>
</dbReference>
<dbReference type="PANTHER" id="PTHR10161">
    <property type="entry name" value="TARTRATE-RESISTANT ACID PHOSPHATASE TYPE 5"/>
    <property type="match status" value="1"/>
</dbReference>
<dbReference type="EMBL" id="PQIB02000001">
    <property type="protein sequence ID" value="RLN39111.1"/>
    <property type="molecule type" value="Genomic_DNA"/>
</dbReference>
<evidence type="ECO:0000313" key="10">
    <source>
        <dbReference type="Proteomes" id="UP000275267"/>
    </source>
</evidence>
<feature type="binding site" evidence="6">
    <location>
        <position position="179"/>
    </location>
    <ligand>
        <name>Fe cation</name>
        <dbReference type="ChEBI" id="CHEBI:24875"/>
        <label>2</label>
    </ligand>
</feature>
<evidence type="ECO:0000259" key="8">
    <source>
        <dbReference type="Pfam" id="PF00149"/>
    </source>
</evidence>
<feature type="binding site" evidence="6">
    <location>
        <position position="216"/>
    </location>
    <ligand>
        <name>Fe cation</name>
        <dbReference type="ChEBI" id="CHEBI:24875"/>
        <label>1</label>
    </ligand>
</feature>
<organism evidence="9 10">
    <name type="scientific">Panicum miliaceum</name>
    <name type="common">Proso millet</name>
    <name type="synonym">Broomcorn millet</name>
    <dbReference type="NCBI Taxonomy" id="4540"/>
    <lineage>
        <taxon>Eukaryota</taxon>
        <taxon>Viridiplantae</taxon>
        <taxon>Streptophyta</taxon>
        <taxon>Embryophyta</taxon>
        <taxon>Tracheophyta</taxon>
        <taxon>Spermatophyta</taxon>
        <taxon>Magnoliopsida</taxon>
        <taxon>Liliopsida</taxon>
        <taxon>Poales</taxon>
        <taxon>Poaceae</taxon>
        <taxon>PACMAD clade</taxon>
        <taxon>Panicoideae</taxon>
        <taxon>Panicodae</taxon>
        <taxon>Paniceae</taxon>
        <taxon>Panicinae</taxon>
        <taxon>Panicum</taxon>
        <taxon>Panicum sect. Panicum</taxon>
    </lineage>
</organism>
<evidence type="ECO:0000256" key="4">
    <source>
        <dbReference type="ARBA" id="ARBA00022801"/>
    </source>
</evidence>
<evidence type="ECO:0000256" key="3">
    <source>
        <dbReference type="ARBA" id="ARBA00022729"/>
    </source>
</evidence>
<evidence type="ECO:0000256" key="7">
    <source>
        <dbReference type="SAM" id="SignalP"/>
    </source>
</evidence>
<dbReference type="Pfam" id="PF00149">
    <property type="entry name" value="Metallophos"/>
    <property type="match status" value="1"/>
</dbReference>
<feature type="binding site" evidence="6">
    <location>
        <position position="50"/>
    </location>
    <ligand>
        <name>Fe cation</name>
        <dbReference type="ChEBI" id="CHEBI:24875"/>
        <label>1</label>
    </ligand>
</feature>
<sequence>MANARAAMAATLALLAAAALCCGTAAAALPRLEHHPARNDGTLSLLVVGDWGRGGTHNQSRVAEQMGRVGEKLGIDFVISTGDNFYDNGLKGVHDQAFEESFTDIYTAQSLQKPWYLEIVDFFFVDTTPFQKKYWTHPGKHHYDWRGVAPRGKYIANLLKDLDEAMEKSTAMWKIVVGHHTMRSVSDHGDTKELLELLLPVLKENGVDFYVNGHDHCLEHISSRDSPIQYFTSGGGSKAWRGVFQPNKDKLRFFYDGQGFMSLQLNQEQARFTFYDVSGNSLYQWSSRKTGHSQPSTYLDDEE</sequence>
<keyword evidence="5 6" id="KW-0408">Iron</keyword>
<feature type="binding site" evidence="6">
    <location>
        <position position="83"/>
    </location>
    <ligand>
        <name>Fe cation</name>
        <dbReference type="ChEBI" id="CHEBI:24875"/>
        <label>2</label>
    </ligand>
</feature>
<protein>
    <recommendedName>
        <fullName evidence="5">Purple acid phosphatase</fullName>
        <ecNumber evidence="5">3.1.3.2</ecNumber>
    </recommendedName>
</protein>
<comment type="catalytic activity">
    <reaction evidence="1 5">
        <text>a phosphate monoester + H2O = an alcohol + phosphate</text>
        <dbReference type="Rhea" id="RHEA:15017"/>
        <dbReference type="ChEBI" id="CHEBI:15377"/>
        <dbReference type="ChEBI" id="CHEBI:30879"/>
        <dbReference type="ChEBI" id="CHEBI:43474"/>
        <dbReference type="ChEBI" id="CHEBI:67140"/>
        <dbReference type="EC" id="3.1.3.2"/>
    </reaction>
</comment>
<keyword evidence="4 5" id="KW-0378">Hydrolase</keyword>
<dbReference type="InterPro" id="IPR004843">
    <property type="entry name" value="Calcineurin-like_PHP"/>
</dbReference>
<name>A0A3L6TI87_PANMI</name>
<accession>A0A3L6TI87</accession>
<dbReference type="PIRSF" id="PIRSF000898">
    <property type="entry name" value="Acid_Ptase_5"/>
    <property type="match status" value="1"/>
</dbReference>
<dbReference type="AlphaFoldDB" id="A0A3L6TI87"/>
<comment type="similarity">
    <text evidence="2">Belongs to the metallophosphoesterase superfamily. Purple acid phosphatase family.</text>
</comment>
<dbReference type="Gene3D" id="3.60.21.10">
    <property type="match status" value="2"/>
</dbReference>